<protein>
    <submittedName>
        <fullName evidence="4">DUF2218 domain-containing protein</fullName>
    </submittedName>
</protein>
<organism evidence="4 5">
    <name type="scientific">Nonomuraea helvata</name>
    <dbReference type="NCBI Taxonomy" id="37484"/>
    <lineage>
        <taxon>Bacteria</taxon>
        <taxon>Bacillati</taxon>
        <taxon>Actinomycetota</taxon>
        <taxon>Actinomycetes</taxon>
        <taxon>Streptosporangiales</taxon>
        <taxon>Streptosporangiaceae</taxon>
        <taxon>Nonomuraea</taxon>
    </lineage>
</organism>
<comment type="caution">
    <text evidence="4">The sequence shown here is derived from an EMBL/GenBank/DDBJ whole genome shotgun (WGS) entry which is preliminary data.</text>
</comment>
<sequence>MVGKDPRMPLSTAHVATSRPERYVKQLISHMSHKAAAELTDHGRGTIAFRHGTCTLVSAGDELILIAAAADNDAVAGVQDVITRHLLRFATQEELRIDWTEPVAGDALRIVDPSIDDYLRAHCTPADELLRELAATTREATGHAAGMQISADEGALLSMLVRLSGARRAIEIGVFTGYSSLCIARALPADGQLIACDVSREWTAIARTFWERAGVADRIDLRIGPALETLRALPAEPAYDFAFIDADKANYPAYYEEVVPRLNSGGLLVLDNVFLGGRVLDPAFQEESHLAMRRVNEAIAGDDRLDCVMLPVRDGVTLARKR</sequence>
<keyword evidence="3" id="KW-0949">S-adenosyl-L-methionine</keyword>
<evidence type="ECO:0000256" key="2">
    <source>
        <dbReference type="ARBA" id="ARBA00022679"/>
    </source>
</evidence>
<dbReference type="Proteomes" id="UP001589532">
    <property type="component" value="Unassembled WGS sequence"/>
</dbReference>
<dbReference type="SUPFAM" id="SSF53335">
    <property type="entry name" value="S-adenosyl-L-methionine-dependent methyltransferases"/>
    <property type="match status" value="1"/>
</dbReference>
<accession>A0ABV5S8I5</accession>
<dbReference type="InterPro" id="IPR002935">
    <property type="entry name" value="SAM_O-MeTrfase"/>
</dbReference>
<dbReference type="RefSeq" id="WP_378520951.1">
    <property type="nucleotide sequence ID" value="NZ_JBHMBW010000037.1"/>
</dbReference>
<dbReference type="Pfam" id="PF01596">
    <property type="entry name" value="Methyltransf_3"/>
    <property type="match status" value="1"/>
</dbReference>
<dbReference type="EMBL" id="JBHMBW010000037">
    <property type="protein sequence ID" value="MFB9627988.1"/>
    <property type="molecule type" value="Genomic_DNA"/>
</dbReference>
<dbReference type="Gene3D" id="3.40.50.150">
    <property type="entry name" value="Vaccinia Virus protein VP39"/>
    <property type="match status" value="1"/>
</dbReference>
<dbReference type="PROSITE" id="PS51682">
    <property type="entry name" value="SAM_OMT_I"/>
    <property type="match status" value="1"/>
</dbReference>
<evidence type="ECO:0000313" key="4">
    <source>
        <dbReference type="EMBL" id="MFB9627988.1"/>
    </source>
</evidence>
<evidence type="ECO:0000256" key="3">
    <source>
        <dbReference type="ARBA" id="ARBA00022691"/>
    </source>
</evidence>
<proteinExistence type="predicted"/>
<dbReference type="Pfam" id="PF09981">
    <property type="entry name" value="DUF2218"/>
    <property type="match status" value="1"/>
</dbReference>
<dbReference type="InterPro" id="IPR014543">
    <property type="entry name" value="UCP028291"/>
</dbReference>
<evidence type="ECO:0000313" key="5">
    <source>
        <dbReference type="Proteomes" id="UP001589532"/>
    </source>
</evidence>
<keyword evidence="1" id="KW-0489">Methyltransferase</keyword>
<dbReference type="InterPro" id="IPR050362">
    <property type="entry name" value="Cation-dep_OMT"/>
</dbReference>
<dbReference type="PANTHER" id="PTHR10509:SF14">
    <property type="entry name" value="CAFFEOYL-COA O-METHYLTRANSFERASE 3-RELATED"/>
    <property type="match status" value="1"/>
</dbReference>
<gene>
    <name evidence="4" type="ORF">ACFFSA_33310</name>
</gene>
<dbReference type="InterPro" id="IPR029063">
    <property type="entry name" value="SAM-dependent_MTases_sf"/>
</dbReference>
<dbReference type="PANTHER" id="PTHR10509">
    <property type="entry name" value="O-METHYLTRANSFERASE-RELATED"/>
    <property type="match status" value="1"/>
</dbReference>
<reference evidence="4 5" key="1">
    <citation type="submission" date="2024-09" db="EMBL/GenBank/DDBJ databases">
        <authorList>
            <person name="Sun Q."/>
            <person name="Mori K."/>
        </authorList>
    </citation>
    <scope>NUCLEOTIDE SEQUENCE [LARGE SCALE GENOMIC DNA]</scope>
    <source>
        <strain evidence="4 5">JCM 3143</strain>
    </source>
</reference>
<evidence type="ECO:0000256" key="1">
    <source>
        <dbReference type="ARBA" id="ARBA00022603"/>
    </source>
</evidence>
<keyword evidence="2" id="KW-0808">Transferase</keyword>
<dbReference type="Gene3D" id="3.30.310.50">
    <property type="entry name" value="Alpha-D-phosphohexomutase, C-terminal domain"/>
    <property type="match status" value="1"/>
</dbReference>
<name>A0ABV5S8I5_9ACTN</name>
<keyword evidence="5" id="KW-1185">Reference proteome</keyword>